<accession>A0ABD3NVV7</accession>
<feature type="domain" description="Sulfotransferase" evidence="3">
    <location>
        <begin position="275"/>
        <end position="479"/>
    </location>
</feature>
<dbReference type="PANTHER" id="PTHR45964:SF5">
    <property type="entry name" value="WSCD FAMILY MEMBER CG9164"/>
    <property type="match status" value="1"/>
</dbReference>
<dbReference type="Gene3D" id="3.40.50.300">
    <property type="entry name" value="P-loop containing nucleotide triphosphate hydrolases"/>
    <property type="match status" value="1"/>
</dbReference>
<gene>
    <name evidence="4" type="ORF">HJC23_000516</name>
</gene>
<dbReference type="InterPro" id="IPR027417">
    <property type="entry name" value="P-loop_NTPase"/>
</dbReference>
<reference evidence="4 5" key="1">
    <citation type="journal article" date="2020" name="G3 (Bethesda)">
        <title>Improved Reference Genome for Cyclotella cryptica CCMP332, a Model for Cell Wall Morphogenesis, Salinity Adaptation, and Lipid Production in Diatoms (Bacillariophyta).</title>
        <authorList>
            <person name="Roberts W.R."/>
            <person name="Downey K.M."/>
            <person name="Ruck E.C."/>
            <person name="Traller J.C."/>
            <person name="Alverson A.J."/>
        </authorList>
    </citation>
    <scope>NUCLEOTIDE SEQUENCE [LARGE SCALE GENOMIC DNA]</scope>
    <source>
        <strain evidence="4 5">CCMP332</strain>
    </source>
</reference>
<dbReference type="SUPFAM" id="SSF52540">
    <property type="entry name" value="P-loop containing nucleoside triphosphate hydrolases"/>
    <property type="match status" value="1"/>
</dbReference>
<dbReference type="InterPro" id="IPR051589">
    <property type="entry name" value="Sialate-O-sulfotransferase"/>
</dbReference>
<comment type="caution">
    <text evidence="4">The sequence shown here is derived from an EMBL/GenBank/DDBJ whole genome shotgun (WGS) entry which is preliminary data.</text>
</comment>
<feature type="compositionally biased region" description="Polar residues" evidence="2">
    <location>
        <begin position="330"/>
        <end position="343"/>
    </location>
</feature>
<name>A0ABD3NVV7_9STRA</name>
<evidence type="ECO:0000256" key="2">
    <source>
        <dbReference type="SAM" id="MobiDB-lite"/>
    </source>
</evidence>
<sequence length="656" mass="75778">MSSSPANLSNLPRHTLSVLLSYLQQHPPAQNHRFDDLKGPHNRDAISLLITNKRFAFAILPLFRLPKHLCKIHQHQTHRDGGSHANESCTTAVMLEKYRFITLPIQDPRTLLDKLNTRRLRRRILWKKHIQQQRQQEVGSCTKANANNIWVCTKSQTCYQLGRTVDELALEEWLMLQIHRQDDENGDENNKNEFQEWPSHLELLRFSDSSYFRDTIDLQDSETSLCTPTECGVDKKIKFKVFPFLSRKPQDLNRQDVEAGNHWLEHDNMFGHNITLLSSYPRSGNTLMRTLLERITSTVTGSDTRPDRSLSIKLAQEHDLVGEGLVGNDFSPNDSQTSRNNSLSRKRRVYQTYYDPMVNVVKTHFPERKGWKQVTANRVILLVRNPYDAIDSYWNLCCTNTHTSSLDESVYEKYATKFTSMARHEIKIWCKFHYYWFDVCARDGIPMLVVRYEDLILNTEAEMLRVLNFLSVGKNGTLDAFWRWRITHALGKSRERQQPSCNIGKEAYDGSTSTAYLGSYRPRSSNGGLDSIGKSLRKNRYSESVLCHMHDVAASLELERKWSKKNAQNQQTHMTLLQRFGYDIPNQGFPSNFAKMAFHPMADSSSLGNNRQQAGSIQINTSPEIRSSDDPFGRAMTTWRRGETKGDREPFPTVPR</sequence>
<dbReference type="Proteomes" id="UP001516023">
    <property type="component" value="Unassembled WGS sequence"/>
</dbReference>
<dbReference type="InterPro" id="IPR000863">
    <property type="entry name" value="Sulfotransferase_dom"/>
</dbReference>
<feature type="compositionally biased region" description="Basic and acidic residues" evidence="2">
    <location>
        <begin position="640"/>
        <end position="650"/>
    </location>
</feature>
<evidence type="ECO:0000313" key="5">
    <source>
        <dbReference type="Proteomes" id="UP001516023"/>
    </source>
</evidence>
<dbReference type="PANTHER" id="PTHR45964">
    <property type="entry name" value="WSCD FAMILY MEMBER CG9164"/>
    <property type="match status" value="1"/>
</dbReference>
<dbReference type="Pfam" id="PF00685">
    <property type="entry name" value="Sulfotransfer_1"/>
    <property type="match status" value="1"/>
</dbReference>
<proteinExistence type="inferred from homology"/>
<feature type="region of interest" description="Disordered" evidence="2">
    <location>
        <begin position="622"/>
        <end position="656"/>
    </location>
</feature>
<dbReference type="EMBL" id="JABMIG020000389">
    <property type="protein sequence ID" value="KAL3779414.1"/>
    <property type="molecule type" value="Genomic_DNA"/>
</dbReference>
<protein>
    <recommendedName>
        <fullName evidence="3">Sulfotransferase domain-containing protein</fullName>
    </recommendedName>
</protein>
<dbReference type="AlphaFoldDB" id="A0ABD3NVV7"/>
<feature type="region of interest" description="Disordered" evidence="2">
    <location>
        <begin position="324"/>
        <end position="344"/>
    </location>
</feature>
<evidence type="ECO:0000313" key="4">
    <source>
        <dbReference type="EMBL" id="KAL3779414.1"/>
    </source>
</evidence>
<comment type="similarity">
    <text evidence="1">Belongs to the WSCD family.</text>
</comment>
<evidence type="ECO:0000259" key="3">
    <source>
        <dbReference type="Pfam" id="PF00685"/>
    </source>
</evidence>
<evidence type="ECO:0000256" key="1">
    <source>
        <dbReference type="ARBA" id="ARBA00010236"/>
    </source>
</evidence>
<organism evidence="4 5">
    <name type="scientific">Cyclotella cryptica</name>
    <dbReference type="NCBI Taxonomy" id="29204"/>
    <lineage>
        <taxon>Eukaryota</taxon>
        <taxon>Sar</taxon>
        <taxon>Stramenopiles</taxon>
        <taxon>Ochrophyta</taxon>
        <taxon>Bacillariophyta</taxon>
        <taxon>Coscinodiscophyceae</taxon>
        <taxon>Thalassiosirophycidae</taxon>
        <taxon>Stephanodiscales</taxon>
        <taxon>Stephanodiscaceae</taxon>
        <taxon>Cyclotella</taxon>
    </lineage>
</organism>
<keyword evidence="5" id="KW-1185">Reference proteome</keyword>